<dbReference type="Gene3D" id="1.25.40.470">
    <property type="match status" value="1"/>
</dbReference>
<accession>A0A5M8PPY1</accession>
<dbReference type="InterPro" id="IPR047312">
    <property type="entry name" value="Coatomer_alpha_WD-assoc_reg"/>
</dbReference>
<evidence type="ECO:0000256" key="3">
    <source>
        <dbReference type="ARBA" id="ARBA00022490"/>
    </source>
</evidence>
<dbReference type="FunFam" id="2.130.10.10:FF:000022">
    <property type="entry name" value="Coatomer subunit alpha"/>
    <property type="match status" value="1"/>
</dbReference>
<dbReference type="InterPro" id="IPR020472">
    <property type="entry name" value="WD40_PAC1"/>
</dbReference>
<dbReference type="CDD" id="cd00200">
    <property type="entry name" value="WD40"/>
    <property type="match status" value="1"/>
</dbReference>
<feature type="repeat" description="WD" evidence="11">
    <location>
        <begin position="220"/>
        <end position="261"/>
    </location>
</feature>
<dbReference type="Proteomes" id="UP000324767">
    <property type="component" value="Unassembled WGS sequence"/>
</dbReference>
<evidence type="ECO:0000259" key="12">
    <source>
        <dbReference type="Pfam" id="PF04053"/>
    </source>
</evidence>
<dbReference type="Pfam" id="PF23953">
    <property type="entry name" value="TPR_COPA_B"/>
    <property type="match status" value="1"/>
</dbReference>
<dbReference type="InterPro" id="IPR050844">
    <property type="entry name" value="Coatomer_complex_subunit"/>
</dbReference>
<feature type="repeat" description="WD" evidence="11">
    <location>
        <begin position="264"/>
        <end position="305"/>
    </location>
</feature>
<dbReference type="PIRSF" id="PIRSF003354">
    <property type="entry name" value="Coatomer_alpha_subunit"/>
    <property type="match status" value="1"/>
</dbReference>
<keyword evidence="6 10" id="KW-0931">ER-Golgi transport</keyword>
<dbReference type="OrthoDB" id="10261470at2759"/>
<keyword evidence="9 10" id="KW-0472">Membrane</keyword>
<evidence type="ECO:0000256" key="9">
    <source>
        <dbReference type="ARBA" id="ARBA00023136"/>
    </source>
</evidence>
<evidence type="ECO:0000256" key="2">
    <source>
        <dbReference type="ARBA" id="ARBA00022448"/>
    </source>
</evidence>
<dbReference type="PROSITE" id="PS50082">
    <property type="entry name" value="WD_REPEATS_2"/>
    <property type="match status" value="5"/>
</dbReference>
<dbReference type="InterPro" id="IPR036322">
    <property type="entry name" value="WD40_repeat_dom_sf"/>
</dbReference>
<dbReference type="FunFam" id="1.25.40.470:FF:000002">
    <property type="entry name" value="Coatomer subunit alpha"/>
    <property type="match status" value="1"/>
</dbReference>
<dbReference type="Gene3D" id="2.130.10.10">
    <property type="entry name" value="YVTN repeat-like/Quinoprotein amine dehydrogenase"/>
    <property type="match status" value="1"/>
</dbReference>
<dbReference type="PROSITE" id="PS00678">
    <property type="entry name" value="WD_REPEATS_1"/>
    <property type="match status" value="2"/>
</dbReference>
<dbReference type="InterPro" id="IPR011044">
    <property type="entry name" value="Quino_amine_DH_bsu"/>
</dbReference>
<feature type="repeat" description="WD" evidence="11">
    <location>
        <begin position="62"/>
        <end position="103"/>
    </location>
</feature>
<comment type="caution">
    <text evidence="15">The sequence shown here is derived from an EMBL/GenBank/DDBJ whole genome shotgun (WGS) entry which is preliminary data.</text>
</comment>
<evidence type="ECO:0000256" key="5">
    <source>
        <dbReference type="ARBA" id="ARBA00022737"/>
    </source>
</evidence>
<keyword evidence="4 11" id="KW-0853">WD repeat</keyword>
<dbReference type="GO" id="GO:0000139">
    <property type="term" value="C:Golgi membrane"/>
    <property type="evidence" value="ECO:0007669"/>
    <property type="project" value="UniProtKB-SubCell"/>
</dbReference>
<dbReference type="Pfam" id="PF00400">
    <property type="entry name" value="WD40"/>
    <property type="match status" value="5"/>
</dbReference>
<dbReference type="AlphaFoldDB" id="A0A5M8PPY1"/>
<feature type="repeat" description="WD" evidence="11">
    <location>
        <begin position="146"/>
        <end position="187"/>
    </location>
</feature>
<feature type="repeat" description="WD" evidence="11">
    <location>
        <begin position="104"/>
        <end position="145"/>
    </location>
</feature>
<evidence type="ECO:0000259" key="14">
    <source>
        <dbReference type="Pfam" id="PF23953"/>
    </source>
</evidence>
<feature type="domain" description="COPA/B TPR" evidence="14">
    <location>
        <begin position="631"/>
        <end position="791"/>
    </location>
</feature>
<dbReference type="PRINTS" id="PR00320">
    <property type="entry name" value="GPROTEINBRPT"/>
</dbReference>
<dbReference type="GO" id="GO:0006886">
    <property type="term" value="P:intracellular protein transport"/>
    <property type="evidence" value="ECO:0007669"/>
    <property type="project" value="UniProtKB-UniRule"/>
</dbReference>
<reference evidence="15 16" key="1">
    <citation type="submission" date="2019-09" db="EMBL/GenBank/DDBJ databases">
        <title>The hologenome of the rock-dwelling lichen Lasallia pustulata.</title>
        <authorList>
            <person name="Greshake Tzovaras B."/>
            <person name="Segers F."/>
            <person name="Bicker A."/>
            <person name="Dal Grande F."/>
            <person name="Otte J."/>
            <person name="Hankeln T."/>
            <person name="Schmitt I."/>
            <person name="Ebersberger I."/>
        </authorList>
    </citation>
    <scope>NUCLEOTIDE SEQUENCE [LARGE SCALE GENOMIC DNA]</scope>
    <source>
        <strain evidence="15">A1-1</strain>
    </source>
</reference>
<evidence type="ECO:0000313" key="16">
    <source>
        <dbReference type="Proteomes" id="UP000324767"/>
    </source>
</evidence>
<dbReference type="SUPFAM" id="SSF50969">
    <property type="entry name" value="YVTN repeat-like/Quinoprotein amine dehydrogenase"/>
    <property type="match status" value="1"/>
</dbReference>
<dbReference type="EMBL" id="VXIT01000007">
    <property type="protein sequence ID" value="KAA6411560.1"/>
    <property type="molecule type" value="Genomic_DNA"/>
</dbReference>
<evidence type="ECO:0000313" key="15">
    <source>
        <dbReference type="EMBL" id="KAA6411560.1"/>
    </source>
</evidence>
<evidence type="ECO:0000256" key="1">
    <source>
        <dbReference type="ARBA" id="ARBA00004255"/>
    </source>
</evidence>
<dbReference type="GO" id="GO:0030126">
    <property type="term" value="C:COPI vesicle coat"/>
    <property type="evidence" value="ECO:0007669"/>
    <property type="project" value="UniProtKB-UniRule"/>
</dbReference>
<dbReference type="PANTHER" id="PTHR19876:SF1">
    <property type="entry name" value="COATOMER SUBUNIT ALPHA"/>
    <property type="match status" value="1"/>
</dbReference>
<dbReference type="InterPro" id="IPR019775">
    <property type="entry name" value="WD40_repeat_CS"/>
</dbReference>
<dbReference type="InterPro" id="IPR006692">
    <property type="entry name" value="Beta-prop_COPA/B_2nd"/>
</dbReference>
<dbReference type="SUPFAM" id="SSF50978">
    <property type="entry name" value="WD40 repeat-like"/>
    <property type="match status" value="1"/>
</dbReference>
<dbReference type="InterPro" id="IPR015943">
    <property type="entry name" value="WD40/YVTN_repeat-like_dom_sf"/>
</dbReference>
<gene>
    <name evidence="15" type="ORF">FRX48_04840</name>
</gene>
<dbReference type="InterPro" id="IPR056176">
    <property type="entry name" value="TPR_COPA_B"/>
</dbReference>
<dbReference type="PROSITE" id="PS50294">
    <property type="entry name" value="WD_REPEATS_REGION"/>
    <property type="match status" value="5"/>
</dbReference>
<evidence type="ECO:0000259" key="13">
    <source>
        <dbReference type="Pfam" id="PF06957"/>
    </source>
</evidence>
<keyword evidence="2 10" id="KW-0813">Transport</keyword>
<comment type="subcellular location">
    <subcellularLocation>
        <location evidence="10">Cytoplasm</location>
    </subcellularLocation>
    <subcellularLocation>
        <location evidence="1 10">Golgi apparatus membrane</location>
        <topology evidence="1 10">Peripheral membrane protein</topology>
        <orientation evidence="1">Cytoplasmic side</orientation>
    </subcellularLocation>
</comment>
<dbReference type="InterPro" id="IPR010714">
    <property type="entry name" value="Coatomer_asu_C"/>
</dbReference>
<comment type="subunit">
    <text evidence="10">Oligomeric complex that consists of at least the alpha, beta, beta', gamma, delta, epsilon and zeta subunits.</text>
</comment>
<dbReference type="PANTHER" id="PTHR19876">
    <property type="entry name" value="COATOMER"/>
    <property type="match status" value="1"/>
</dbReference>
<keyword evidence="7 10" id="KW-0653">Protein transport</keyword>
<evidence type="ECO:0000256" key="10">
    <source>
        <dbReference type="PIRNR" id="PIRNR003354"/>
    </source>
</evidence>
<protein>
    <recommendedName>
        <fullName evidence="10">Coatomer subunit alpha</fullName>
    </recommendedName>
</protein>
<dbReference type="Pfam" id="PF04053">
    <property type="entry name" value="B-prop_COPA_B_2nd"/>
    <property type="match status" value="1"/>
</dbReference>
<dbReference type="GO" id="GO:0006888">
    <property type="term" value="P:endoplasmic reticulum to Golgi vesicle-mediated transport"/>
    <property type="evidence" value="ECO:0007669"/>
    <property type="project" value="InterPro"/>
</dbReference>
<dbReference type="SMART" id="SM00320">
    <property type="entry name" value="WD40"/>
    <property type="match status" value="7"/>
</dbReference>
<feature type="domain" description="COPA/B second beta-propeller" evidence="12">
    <location>
        <begin position="358"/>
        <end position="603"/>
    </location>
</feature>
<evidence type="ECO:0000256" key="6">
    <source>
        <dbReference type="ARBA" id="ARBA00022892"/>
    </source>
</evidence>
<dbReference type="CDD" id="cd22948">
    <property type="entry name" value="Coatomer_WDAD_alpha"/>
    <property type="match status" value="1"/>
</dbReference>
<keyword evidence="3 10" id="KW-0963">Cytoplasm</keyword>
<evidence type="ECO:0000256" key="4">
    <source>
        <dbReference type="ARBA" id="ARBA00022574"/>
    </source>
</evidence>
<evidence type="ECO:0000256" key="8">
    <source>
        <dbReference type="ARBA" id="ARBA00023034"/>
    </source>
</evidence>
<proteinExistence type="predicted"/>
<sequence length="1226" mass="137073">MLPPSPTPKIQSSPNMLTKFESKSSRAKGIAFHPKRPWILVSLHSSTIQLWDYRMGTLIDRFEEHDGPVRGIDFHKTQPLFVSGGDDYKIKVWSYQTRRCLFTLNGHLDYVRTVFFHHELPWILSSSDDQTIRIWNWQNRSLICTMTGHNHYTMCAQFHPKEDLIVSASLDQSVRVWDISGLRKKHSAPTSMTFEDQMVRANNNQADMFGNTDAVVKFVLEGHDRGVNWVAFHPTLPLIVSAGDDRLVKLWRMSETKAWEVDTCRGHFQNASACLFHPHQDLILSVGEDKTIRVWDLNKRTSVQSFKRENDRFWVIAAHPEINLFAAGHDNGVMVFKLERERPASSIYQNQLFYITKEKHVRSYDFSKNLESPSMLSLKKLGSPWIPPRTLSYNPAERAILVTSPTDGGMYELINLPRDASGAVEPTDMKRGQGNSAVFVARNRFAVFTQASQQIDIKDLANSTTKTIKPPPGTVDVYFGGTGCLLLITPTTSVLYDIQQKKQLAELSVAGVKYVVWSGDGLYAALLSKHNVTIVTKSLEQVSTLHETIRIKSATWDDAGVLLYSTLNHIKYTLLNGDNGIVRTLDQTVYLVRVKARSVYCLDRASKPKVLNIDPTEYRFKLALVKRNYDEMLQIIKTSSLVGQSIISYLQKKGYPEIALQFVQDPQTRFELAIECGNLDVAVEMAKQLDRPKLWTRLGTEALAHGNHQIVEMTYQKLRSFDKLSFLYLAIGDEEKLSRMAKIAEHRGDFTSRFQNALYLGDVQNRVQMFQEIDLNPLAYMTARSHGLEEECSAILEASGLTEEQITLPSMGKPIRTPKPVVPTHKANWPVKAASHSVFEKALLGEAPGPEDDALPISNGFGPVDGIEEDQDIAQNGHLGEEDEEEAAGWDMGDDINVEVESDSVNVDTSESGAGSSEADMWARHSPIAADHVAGGSFETAMQLLNRQVGAVKFEPLKPRFLEIYQATKTYLPASAGLPPLINYVRRTVDETDSRKVLPIIPRDLESIANGDLQEGYGAMRSNKLEDGVKTFRRILHSLMVNAVSSQQQVGEAKKIISTAAEYATAMSLELERRSTGTEGEGNLKRSLELSAYFTIPKLEVAHRQLALMAAMKLAFANKNFSSALSFANRMLANGGSLKLLEQAKKIKAQCERSPQDKIDIEFDQFAEFDVCAASYTPIYSGSPSVACPFDGSKYQSQYKGRVCRVCEVCEIGAPASGIRLFTSGA</sequence>
<dbReference type="GO" id="GO:0005198">
    <property type="term" value="F:structural molecule activity"/>
    <property type="evidence" value="ECO:0007669"/>
    <property type="project" value="InterPro"/>
</dbReference>
<dbReference type="InterPro" id="IPR001680">
    <property type="entry name" value="WD40_rpt"/>
</dbReference>
<name>A0A5M8PPY1_9LECA</name>
<comment type="function">
    <text evidence="10">The coatomer is a cytosolic protein complex that binds to dilysine motifs and reversibly associates with Golgi non-clathrin-coated vesicles, which further mediate biosynthetic protein transport from the ER, via the Golgi up to the trans Golgi network.</text>
</comment>
<dbReference type="GO" id="GO:0006890">
    <property type="term" value="P:retrograde vesicle-mediated transport, Golgi to endoplasmic reticulum"/>
    <property type="evidence" value="ECO:0007669"/>
    <property type="project" value="TreeGrafter"/>
</dbReference>
<dbReference type="GO" id="GO:0006891">
    <property type="term" value="P:intra-Golgi vesicle-mediated transport"/>
    <property type="evidence" value="ECO:0007669"/>
    <property type="project" value="TreeGrafter"/>
</dbReference>
<dbReference type="Pfam" id="PF06957">
    <property type="entry name" value="COPI_C"/>
    <property type="match status" value="1"/>
</dbReference>
<keyword evidence="8 10" id="KW-0333">Golgi apparatus</keyword>
<organism evidence="15 16">
    <name type="scientific">Lasallia pustulata</name>
    <dbReference type="NCBI Taxonomy" id="136370"/>
    <lineage>
        <taxon>Eukaryota</taxon>
        <taxon>Fungi</taxon>
        <taxon>Dikarya</taxon>
        <taxon>Ascomycota</taxon>
        <taxon>Pezizomycotina</taxon>
        <taxon>Lecanoromycetes</taxon>
        <taxon>OSLEUM clade</taxon>
        <taxon>Umbilicariomycetidae</taxon>
        <taxon>Umbilicariales</taxon>
        <taxon>Umbilicariaceae</taxon>
        <taxon>Lasallia</taxon>
    </lineage>
</organism>
<keyword evidence="5" id="KW-0677">Repeat</keyword>
<feature type="domain" description="Coatomer alpha subunit C-terminal" evidence="13">
    <location>
        <begin position="871"/>
        <end position="1223"/>
    </location>
</feature>
<evidence type="ECO:0000256" key="11">
    <source>
        <dbReference type="PROSITE-ProRule" id="PRU00221"/>
    </source>
</evidence>
<evidence type="ECO:0000256" key="7">
    <source>
        <dbReference type="ARBA" id="ARBA00022927"/>
    </source>
</evidence>
<dbReference type="InterPro" id="IPR016391">
    <property type="entry name" value="Coatomer_asu"/>
</dbReference>